<gene>
    <name evidence="2" type="ORF">LDAN0321_LOCUS20435</name>
</gene>
<evidence type="ECO:0000313" key="2">
    <source>
        <dbReference type="EMBL" id="CAD9612429.1"/>
    </source>
</evidence>
<keyword evidence="1" id="KW-0812">Transmembrane</keyword>
<accession>A0A7S2LPG2</accession>
<reference evidence="2" key="1">
    <citation type="submission" date="2021-01" db="EMBL/GenBank/DDBJ databases">
        <authorList>
            <person name="Corre E."/>
            <person name="Pelletier E."/>
            <person name="Niang G."/>
            <person name="Scheremetjew M."/>
            <person name="Finn R."/>
            <person name="Kale V."/>
            <person name="Holt S."/>
            <person name="Cochrane G."/>
            <person name="Meng A."/>
            <person name="Brown T."/>
            <person name="Cohen L."/>
        </authorList>
    </citation>
    <scope>NUCLEOTIDE SEQUENCE</scope>
    <source>
        <strain evidence="2">B650</strain>
    </source>
</reference>
<name>A0A7S2LPG2_9STRA</name>
<dbReference type="Pfam" id="PF13578">
    <property type="entry name" value="Methyltransf_24"/>
    <property type="match status" value="1"/>
</dbReference>
<organism evidence="2">
    <name type="scientific">Leptocylindrus danicus</name>
    <dbReference type="NCBI Taxonomy" id="163516"/>
    <lineage>
        <taxon>Eukaryota</taxon>
        <taxon>Sar</taxon>
        <taxon>Stramenopiles</taxon>
        <taxon>Ochrophyta</taxon>
        <taxon>Bacillariophyta</taxon>
        <taxon>Coscinodiscophyceae</taxon>
        <taxon>Chaetocerotophycidae</taxon>
        <taxon>Leptocylindrales</taxon>
        <taxon>Leptocylindraceae</taxon>
        <taxon>Leptocylindrus</taxon>
    </lineage>
</organism>
<dbReference type="EMBL" id="HBGY01032661">
    <property type="protein sequence ID" value="CAD9612429.1"/>
    <property type="molecule type" value="Transcribed_RNA"/>
</dbReference>
<dbReference type="InterPro" id="IPR029063">
    <property type="entry name" value="SAM-dependent_MTases_sf"/>
</dbReference>
<evidence type="ECO:0000256" key="1">
    <source>
        <dbReference type="SAM" id="Phobius"/>
    </source>
</evidence>
<protein>
    <submittedName>
        <fullName evidence="2">Uncharacterized protein</fullName>
    </submittedName>
</protein>
<proteinExistence type="predicted"/>
<dbReference type="Gene3D" id="3.40.50.150">
    <property type="entry name" value="Vaccinia Virus protein VP39"/>
    <property type="match status" value="1"/>
</dbReference>
<keyword evidence="1" id="KW-1133">Transmembrane helix</keyword>
<dbReference type="AlphaFoldDB" id="A0A7S2LPG2"/>
<keyword evidence="1" id="KW-0472">Membrane</keyword>
<feature type="transmembrane region" description="Helical" evidence="1">
    <location>
        <begin position="21"/>
        <end position="38"/>
    </location>
</feature>
<sequence>MIRKNRINGQNGRNGMTITPLMAVMAVTVVCLCCMSIISNSHSIENAMTDCAMLALSNTPNNDKNKVDNYDVLLQTKHDISFPKTCHGKGRVMAASTMTPKVPKAKAIELAQGGFKRIGQGSGKVDLVGAIAMKLSKMQHEFGIFGTVAELGVHHGRFTSCLFITARESEKLVVADIFEQQEKNVDKSGKGNKEKFIQSLSVYGLQLSDLHEMYIGSTDELPYDWSEQKEFEQFRLISVDAGHTAILTRRDMMLAACNLLEGGIVALDDTFHSNWFGVTEGMIQYTTTAVEPHQLYPFLYCDGKMLFTNDRKYHTRYYDALMDEPLLKPILHTDALKWGGSSEFVMNGVNFLRCKREDADVKEIWTSVIY</sequence>